<evidence type="ECO:0000313" key="3">
    <source>
        <dbReference type="EMBL" id="SHJ16895.1"/>
    </source>
</evidence>
<dbReference type="GO" id="GO:0004784">
    <property type="term" value="F:superoxide dismutase activity"/>
    <property type="evidence" value="ECO:0007669"/>
    <property type="project" value="InterPro"/>
</dbReference>
<reference evidence="3 4" key="1">
    <citation type="submission" date="2016-11" db="EMBL/GenBank/DDBJ databases">
        <authorList>
            <person name="Jaros S."/>
            <person name="Januszkiewicz K."/>
            <person name="Wedrychowicz H."/>
        </authorList>
    </citation>
    <scope>NUCLEOTIDE SEQUENCE [LARGE SCALE GENOMIC DNA]</scope>
    <source>
        <strain evidence="3 4">DSM 18772</strain>
    </source>
</reference>
<dbReference type="SUPFAM" id="SSF109770">
    <property type="entry name" value="Nickel-containing superoxide dismutase, NiSOD"/>
    <property type="match status" value="1"/>
</dbReference>
<dbReference type="Gene3D" id="1.20.120.400">
    <property type="entry name" value="Nickel-containing superoxide dismutase"/>
    <property type="match status" value="1"/>
</dbReference>
<feature type="chain" id="PRO_5013291287" evidence="2">
    <location>
        <begin position="24"/>
        <end position="171"/>
    </location>
</feature>
<dbReference type="Pfam" id="PF09055">
    <property type="entry name" value="Sod_Ni"/>
    <property type="match status" value="1"/>
</dbReference>
<evidence type="ECO:0000313" key="4">
    <source>
        <dbReference type="Proteomes" id="UP000184510"/>
    </source>
</evidence>
<dbReference type="InterPro" id="IPR036502">
    <property type="entry name" value="NiSOD_sf"/>
</dbReference>
<evidence type="ECO:0000256" key="2">
    <source>
        <dbReference type="SAM" id="SignalP"/>
    </source>
</evidence>
<keyword evidence="4" id="KW-1185">Reference proteome</keyword>
<proteinExistence type="predicted"/>
<organism evidence="3 4">
    <name type="scientific">Rubritalea squalenifaciens DSM 18772</name>
    <dbReference type="NCBI Taxonomy" id="1123071"/>
    <lineage>
        <taxon>Bacteria</taxon>
        <taxon>Pseudomonadati</taxon>
        <taxon>Verrucomicrobiota</taxon>
        <taxon>Verrucomicrobiia</taxon>
        <taxon>Verrucomicrobiales</taxon>
        <taxon>Rubritaleaceae</taxon>
        <taxon>Rubritalea</taxon>
    </lineage>
</organism>
<dbReference type="InParanoid" id="A0A1M6H3Z1"/>
<dbReference type="AlphaFoldDB" id="A0A1M6H3Z1"/>
<evidence type="ECO:0000256" key="1">
    <source>
        <dbReference type="SAM" id="Coils"/>
    </source>
</evidence>
<dbReference type="GO" id="GO:0016151">
    <property type="term" value="F:nickel cation binding"/>
    <property type="evidence" value="ECO:0007669"/>
    <property type="project" value="InterPro"/>
</dbReference>
<protein>
    <submittedName>
        <fullName evidence="3">Nickel superoxide dismutase</fullName>
    </submittedName>
</protein>
<sequence>MKKTVFALSSALLSVAAAPLASAHCQIPCGIYADDNVFVTMHKDQETIEKAMNQINELSKDAGKNANQLTRWVNNKEQHAQNIQDTVAKYFLAQRVKLDEAEKDAATYTKKLTLLHKITVLAMKCKQTTDLENAKKLHAALDEFQAVYVGKASAKAEVKPHTHADGTTHSH</sequence>
<name>A0A1M6H3Z1_9BACT</name>
<keyword evidence="1" id="KW-0175">Coiled coil</keyword>
<dbReference type="Proteomes" id="UP000184510">
    <property type="component" value="Unassembled WGS sequence"/>
</dbReference>
<gene>
    <name evidence="3" type="ORF">SAMN02745181_1355</name>
</gene>
<keyword evidence="2" id="KW-0732">Signal</keyword>
<dbReference type="InterPro" id="IPR014123">
    <property type="entry name" value="Superoxide_dismutase_Ni-type"/>
</dbReference>
<dbReference type="OrthoDB" id="9790847at2"/>
<dbReference type="EMBL" id="FQYR01000003">
    <property type="protein sequence ID" value="SHJ16895.1"/>
    <property type="molecule type" value="Genomic_DNA"/>
</dbReference>
<dbReference type="STRING" id="1123071.SAMN02745181_1355"/>
<accession>A0A1M6H3Z1</accession>
<feature type="coiled-coil region" evidence="1">
    <location>
        <begin position="41"/>
        <end position="68"/>
    </location>
</feature>
<feature type="signal peptide" evidence="2">
    <location>
        <begin position="1"/>
        <end position="23"/>
    </location>
</feature>